<name>A0A8H7GWT1_9ASCO</name>
<comment type="similarity">
    <text evidence="3">Belongs to the UTP5 family.</text>
</comment>
<feature type="region of interest" description="Disordered" evidence="4">
    <location>
        <begin position="85"/>
        <end position="108"/>
    </location>
</feature>
<evidence type="ECO:0000313" key="6">
    <source>
        <dbReference type="EMBL" id="KAF8005225.1"/>
    </source>
</evidence>
<dbReference type="PANTHER" id="PTHR44267:SF1">
    <property type="entry name" value="WD REPEAT-CONTAINING PROTEIN 43"/>
    <property type="match status" value="1"/>
</dbReference>
<organism evidence="6 7">
    <name type="scientific">Metschnikowia pulcherrima</name>
    <dbReference type="NCBI Taxonomy" id="27326"/>
    <lineage>
        <taxon>Eukaryota</taxon>
        <taxon>Fungi</taxon>
        <taxon>Dikarya</taxon>
        <taxon>Ascomycota</taxon>
        <taxon>Saccharomycotina</taxon>
        <taxon>Pichiomycetes</taxon>
        <taxon>Metschnikowiaceae</taxon>
        <taxon>Metschnikowia</taxon>
    </lineage>
</organism>
<evidence type="ECO:0000256" key="3">
    <source>
        <dbReference type="ARBA" id="ARBA00038335"/>
    </source>
</evidence>
<evidence type="ECO:0000313" key="7">
    <source>
        <dbReference type="Proteomes" id="UP000649328"/>
    </source>
</evidence>
<evidence type="ECO:0000256" key="1">
    <source>
        <dbReference type="ARBA" id="ARBA00004123"/>
    </source>
</evidence>
<gene>
    <name evidence="6" type="ORF">HF325_000682</name>
</gene>
<proteinExistence type="inferred from homology"/>
<dbReference type="Proteomes" id="UP000649328">
    <property type="component" value="Unassembled WGS sequence"/>
</dbReference>
<keyword evidence="7" id="KW-1185">Reference proteome</keyword>
<feature type="compositionally biased region" description="Acidic residues" evidence="4">
    <location>
        <begin position="601"/>
        <end position="611"/>
    </location>
</feature>
<dbReference type="AlphaFoldDB" id="A0A8H7GWT1"/>
<keyword evidence="2" id="KW-0539">Nucleus</keyword>
<feature type="compositionally biased region" description="Acidic residues" evidence="4">
    <location>
        <begin position="577"/>
        <end position="586"/>
    </location>
</feature>
<comment type="caution">
    <text evidence="6">The sequence shown here is derived from an EMBL/GenBank/DDBJ whole genome shotgun (WGS) entry which is preliminary data.</text>
</comment>
<dbReference type="SUPFAM" id="SSF69322">
    <property type="entry name" value="Tricorn protease domain 2"/>
    <property type="match status" value="1"/>
</dbReference>
<dbReference type="PANTHER" id="PTHR44267">
    <property type="entry name" value="WD REPEAT-CONTAINING PROTEIN 43"/>
    <property type="match status" value="1"/>
</dbReference>
<dbReference type="GO" id="GO:0005730">
    <property type="term" value="C:nucleolus"/>
    <property type="evidence" value="ECO:0007669"/>
    <property type="project" value="TreeGrafter"/>
</dbReference>
<feature type="region of interest" description="Disordered" evidence="4">
    <location>
        <begin position="576"/>
        <end position="624"/>
    </location>
</feature>
<sequence>MSEPYSVVDALGQYLASIIPRQGRNEVQFYPLTSQKTLVDTAKISRHELQADLDIAAVTWLNEQATNASSSEISTKKRPALALSSLENGSAHESSPKQSKNGDFAPENGHSAPKASLLLAVALKLGEIWTFSPTNDQRVAQFEAPEAISAITPSTHANHFWALGKLKSIYEINAVDGEVTKTIRFGRIDLSTSAIAQCHFSVKKKRLGPVTEPLFVGSSHLFLIDAAKQRGYTVNEFVDESEEKSLVLQIHTVSSDGLRVVMVRGNSRVLALYDIADPSLIPLYLNCQDSDIRSVRALADAYVVVHTAKGAELFALDGVESTPVATITPQPKNVVFENFYYSQAHGVVAIYYDGNQPQFVPIQREPKFEGAHVIPIEVTESADAPEPVRDLDIAFTAEQNDEIVNVPAGKLSAELSALLLQEPVSSDEVIALCAANDDEANIRDAVRLFAQLDEYSTLVEQLFAVVSKRVCADPTRRSSLSVWLRWVLLAHGGHIAKQKKFADSLRLLQRSLDDGMLLMGKLLALQGRLQLLKSQAELRTRVNDESGSDHEQTELDQLNDTFNTTNIEESVVYANGENDDFEDAPEEFANGPEKAELVYENGEEDMEESEAETEKEVVSGDEQK</sequence>
<dbReference type="Pfam" id="PF04003">
    <property type="entry name" value="Utp12"/>
    <property type="match status" value="1"/>
</dbReference>
<dbReference type="EMBL" id="JACBPP010000001">
    <property type="protein sequence ID" value="KAF8005225.1"/>
    <property type="molecule type" value="Genomic_DNA"/>
</dbReference>
<comment type="subcellular location">
    <subcellularLocation>
        <location evidence="1">Nucleus</location>
    </subcellularLocation>
</comment>
<evidence type="ECO:0000256" key="2">
    <source>
        <dbReference type="ARBA" id="ARBA00023242"/>
    </source>
</evidence>
<dbReference type="GO" id="GO:0000462">
    <property type="term" value="P:maturation of SSU-rRNA from tricistronic rRNA transcript (SSU-rRNA, 5.8S rRNA, LSU-rRNA)"/>
    <property type="evidence" value="ECO:0007669"/>
    <property type="project" value="TreeGrafter"/>
</dbReference>
<dbReference type="InterPro" id="IPR052414">
    <property type="entry name" value="U3_snoRNA-assoc_WDR"/>
</dbReference>
<feature type="compositionally biased region" description="Basic and acidic residues" evidence="4">
    <location>
        <begin position="612"/>
        <end position="624"/>
    </location>
</feature>
<feature type="compositionally biased region" description="Polar residues" evidence="4">
    <location>
        <begin position="85"/>
        <end position="101"/>
    </location>
</feature>
<evidence type="ECO:0000259" key="5">
    <source>
        <dbReference type="Pfam" id="PF04003"/>
    </source>
</evidence>
<dbReference type="InterPro" id="IPR007148">
    <property type="entry name" value="SSU_processome_Utp12"/>
</dbReference>
<dbReference type="OrthoDB" id="30195at2759"/>
<accession>A0A8H7GWT1</accession>
<protein>
    <recommendedName>
        <fullName evidence="5">Small-subunit processome Utp12 domain-containing protein</fullName>
    </recommendedName>
</protein>
<evidence type="ECO:0000256" key="4">
    <source>
        <dbReference type="SAM" id="MobiDB-lite"/>
    </source>
</evidence>
<feature type="domain" description="Small-subunit processome Utp12" evidence="5">
    <location>
        <begin position="427"/>
        <end position="534"/>
    </location>
</feature>
<reference evidence="6" key="1">
    <citation type="submission" date="2020-10" db="EMBL/GenBank/DDBJ databases">
        <title>The Whole-Genome Sequence of Metschnikowia persimmonesis, a Novel Endophytic Yeast Species Isolated from Medicinal Plant Diospyros kaki Thumb.</title>
        <authorList>
            <person name="Rahmat E."/>
            <person name="Kang Y."/>
        </authorList>
    </citation>
    <scope>NUCLEOTIDE SEQUENCE</scope>
    <source>
        <strain evidence="6">KIOM G15050</strain>
    </source>
</reference>